<protein>
    <submittedName>
        <fullName evidence="1">Uncharacterized protein</fullName>
    </submittedName>
</protein>
<sequence>MRVSRNNAKTYLNLSIAFNILLLIALFLPTEHAHDLLGDKAWSKFEEYGLTNARWGAGSGVGGSTSLALAGHRGGCRMCDVNQELCEEVGDSNLQKALGYTGTNNRLRRVLAKMRRGEPFTVGVVGGSVSRGHGIDDPKGDDPHHPKNMHRIIFEHLNSLFPSPHGSVIRESGKKEGKNGFVNGARGGVGTDYFSLCFDEHIPDDVDLVLIELAINDELLLRNMNSYEILVRALSDLPNKPAIINLQVFALMFPFIASGGDMHDGVAQYYDVPTISFRNPFLPQVLQNYTRVRDIFHDRDRKKEWTDAADGIDLRHISVPSHNLLARIVGTYIETQLCEMDRIEAGLSEAEKADIDSLYPVEPLPRSLIMQKFYPDTNVGKLVPQCYSVHADKHPLKPATAEGWREWNWKEKYYLIADEPGSKISFRFSTTLGQVELHYLRSYQYHLGTVSCWIDDDVHKAKRLEGTWDAPYNIGRAATIRDDLEPGEHTLHCELLKDTADPKGGHEFRIISVMR</sequence>
<gene>
    <name evidence="1" type="ORF">I316_03991</name>
</gene>
<dbReference type="SUPFAM" id="SSF52266">
    <property type="entry name" value="SGNH hydrolase"/>
    <property type="match status" value="1"/>
</dbReference>
<evidence type="ECO:0000313" key="2">
    <source>
        <dbReference type="Proteomes" id="UP000092666"/>
    </source>
</evidence>
<dbReference type="CDD" id="cd00229">
    <property type="entry name" value="SGNH_hydrolase"/>
    <property type="match status" value="1"/>
</dbReference>
<evidence type="ECO:0000313" key="1">
    <source>
        <dbReference type="EMBL" id="OCF34476.1"/>
    </source>
</evidence>
<dbReference type="PANTHER" id="PTHR34407">
    <property type="entry name" value="EXPRESSED PROTEIN"/>
    <property type="match status" value="1"/>
</dbReference>
<proteinExistence type="predicted"/>
<dbReference type="EMBL" id="KV700125">
    <property type="protein sequence ID" value="OCF34476.1"/>
    <property type="molecule type" value="Genomic_DNA"/>
</dbReference>
<name>A0A1B9GU08_9TREE</name>
<keyword evidence="2" id="KW-1185">Reference proteome</keyword>
<accession>A0A1B9GU08</accession>
<dbReference type="AlphaFoldDB" id="A0A1B9GU08"/>
<reference evidence="2" key="2">
    <citation type="submission" date="2013-12" db="EMBL/GenBank/DDBJ databases">
        <title>Evolution of pathogenesis and genome organization in the Tremellales.</title>
        <authorList>
            <person name="Cuomo C."/>
            <person name="Litvintseva A."/>
            <person name="Heitman J."/>
            <person name="Chen Y."/>
            <person name="Sun S."/>
            <person name="Springer D."/>
            <person name="Dromer F."/>
            <person name="Young S."/>
            <person name="Zeng Q."/>
            <person name="Chapman S."/>
            <person name="Gujja S."/>
            <person name="Saif S."/>
            <person name="Birren B."/>
        </authorList>
    </citation>
    <scope>NUCLEOTIDE SEQUENCE [LARGE SCALE GENOMIC DNA]</scope>
    <source>
        <strain evidence="2">BCC8398</strain>
    </source>
</reference>
<dbReference type="OrthoDB" id="544608at2759"/>
<organism evidence="1 2">
    <name type="scientific">Kwoniella heveanensis BCC8398</name>
    <dbReference type="NCBI Taxonomy" id="1296120"/>
    <lineage>
        <taxon>Eukaryota</taxon>
        <taxon>Fungi</taxon>
        <taxon>Dikarya</taxon>
        <taxon>Basidiomycota</taxon>
        <taxon>Agaricomycotina</taxon>
        <taxon>Tremellomycetes</taxon>
        <taxon>Tremellales</taxon>
        <taxon>Cryptococcaceae</taxon>
        <taxon>Kwoniella</taxon>
    </lineage>
</organism>
<dbReference type="Proteomes" id="UP000092666">
    <property type="component" value="Unassembled WGS sequence"/>
</dbReference>
<dbReference type="PANTHER" id="PTHR34407:SF1">
    <property type="entry name" value="SGNH HYDROLASE-TYPE ESTERASE DOMAIN-CONTAINING PROTEIN"/>
    <property type="match status" value="1"/>
</dbReference>
<reference evidence="1 2" key="1">
    <citation type="submission" date="2013-07" db="EMBL/GenBank/DDBJ databases">
        <title>The Genome Sequence of Cryptococcus heveanensis BCC8398.</title>
        <authorList>
            <consortium name="The Broad Institute Genome Sequencing Platform"/>
            <person name="Cuomo C."/>
            <person name="Litvintseva A."/>
            <person name="Chen Y."/>
            <person name="Heitman J."/>
            <person name="Sun S."/>
            <person name="Springer D."/>
            <person name="Dromer F."/>
            <person name="Young S.K."/>
            <person name="Zeng Q."/>
            <person name="Gargeya S."/>
            <person name="Fitzgerald M."/>
            <person name="Abouelleil A."/>
            <person name="Alvarado L."/>
            <person name="Berlin A.M."/>
            <person name="Chapman S.B."/>
            <person name="Dewar J."/>
            <person name="Goldberg J."/>
            <person name="Griggs A."/>
            <person name="Gujja S."/>
            <person name="Hansen M."/>
            <person name="Howarth C."/>
            <person name="Imamovic A."/>
            <person name="Larimer J."/>
            <person name="McCowan C."/>
            <person name="Murphy C."/>
            <person name="Pearson M."/>
            <person name="Priest M."/>
            <person name="Roberts A."/>
            <person name="Saif S."/>
            <person name="Shea T."/>
            <person name="Sykes S."/>
            <person name="Wortman J."/>
            <person name="Nusbaum C."/>
            <person name="Birren B."/>
        </authorList>
    </citation>
    <scope>NUCLEOTIDE SEQUENCE [LARGE SCALE GENOMIC DNA]</scope>
    <source>
        <strain evidence="1 2">BCC8398</strain>
    </source>
</reference>